<dbReference type="SUPFAM" id="SSF52058">
    <property type="entry name" value="L domain-like"/>
    <property type="match status" value="1"/>
</dbReference>
<dbReference type="Gene3D" id="1.10.8.430">
    <property type="entry name" value="Helical domain of apoptotic protease-activating factors"/>
    <property type="match status" value="1"/>
</dbReference>
<keyword evidence="11" id="KW-1185">Reference proteome</keyword>
<dbReference type="InterPro" id="IPR055414">
    <property type="entry name" value="LRR_R13L4/SHOC2-like"/>
</dbReference>
<evidence type="ECO:0000256" key="4">
    <source>
        <dbReference type="ARBA" id="ARBA00022741"/>
    </source>
</evidence>
<evidence type="ECO:0000259" key="7">
    <source>
        <dbReference type="Pfam" id="PF00931"/>
    </source>
</evidence>
<dbReference type="PRINTS" id="PR00364">
    <property type="entry name" value="DISEASERSIST"/>
</dbReference>
<dbReference type="Pfam" id="PF23559">
    <property type="entry name" value="WHD_DRP"/>
    <property type="match status" value="1"/>
</dbReference>
<dbReference type="InterPro" id="IPR042197">
    <property type="entry name" value="Apaf_helical"/>
</dbReference>
<comment type="caution">
    <text evidence="10">The sequence shown here is derived from an EMBL/GenBank/DDBJ whole genome shotgun (WGS) entry which is preliminary data.</text>
</comment>
<dbReference type="Pfam" id="PF00931">
    <property type="entry name" value="NB-ARC"/>
    <property type="match status" value="1"/>
</dbReference>
<evidence type="ECO:0000259" key="9">
    <source>
        <dbReference type="Pfam" id="PF23598"/>
    </source>
</evidence>
<organism evidence="10 11">
    <name type="scientific">Penstemon smallii</name>
    <dbReference type="NCBI Taxonomy" id="265156"/>
    <lineage>
        <taxon>Eukaryota</taxon>
        <taxon>Viridiplantae</taxon>
        <taxon>Streptophyta</taxon>
        <taxon>Embryophyta</taxon>
        <taxon>Tracheophyta</taxon>
        <taxon>Spermatophyta</taxon>
        <taxon>Magnoliopsida</taxon>
        <taxon>eudicotyledons</taxon>
        <taxon>Gunneridae</taxon>
        <taxon>Pentapetalae</taxon>
        <taxon>asterids</taxon>
        <taxon>lamiids</taxon>
        <taxon>Lamiales</taxon>
        <taxon>Plantaginaceae</taxon>
        <taxon>Cheloneae</taxon>
        <taxon>Penstemon</taxon>
    </lineage>
</organism>
<feature type="domain" description="NB-ARC" evidence="7">
    <location>
        <begin position="229"/>
        <end position="394"/>
    </location>
</feature>
<dbReference type="FunFam" id="3.40.50.300:FF:001091">
    <property type="entry name" value="Probable disease resistance protein At1g61300"/>
    <property type="match status" value="1"/>
</dbReference>
<dbReference type="InterPro" id="IPR027417">
    <property type="entry name" value="P-loop_NTPase"/>
</dbReference>
<reference evidence="10 11" key="1">
    <citation type="submission" date="2024-12" db="EMBL/GenBank/DDBJ databases">
        <title>The unique morphological basis and parallel evolutionary history of personate flowers in Penstemon.</title>
        <authorList>
            <person name="Depatie T.H."/>
            <person name="Wessinger C.A."/>
        </authorList>
    </citation>
    <scope>NUCLEOTIDE SEQUENCE [LARGE SCALE GENOMIC DNA]</scope>
    <source>
        <strain evidence="10">WTNN_2</strain>
        <tissue evidence="10">Leaf</tissue>
    </source>
</reference>
<dbReference type="GO" id="GO:0051607">
    <property type="term" value="P:defense response to virus"/>
    <property type="evidence" value="ECO:0007669"/>
    <property type="project" value="UniProtKB-ARBA"/>
</dbReference>
<dbReference type="Gene3D" id="3.40.50.300">
    <property type="entry name" value="P-loop containing nucleotide triphosphate hydrolases"/>
    <property type="match status" value="1"/>
</dbReference>
<keyword evidence="4" id="KW-0547">Nucleotide-binding</keyword>
<dbReference type="FunFam" id="1.10.10.10:FF:000322">
    <property type="entry name" value="Probable disease resistance protein At1g63360"/>
    <property type="match status" value="1"/>
</dbReference>
<evidence type="ECO:0000256" key="2">
    <source>
        <dbReference type="ARBA" id="ARBA00022614"/>
    </source>
</evidence>
<dbReference type="Pfam" id="PF23598">
    <property type="entry name" value="LRR_14"/>
    <property type="match status" value="1"/>
</dbReference>
<dbReference type="Gene3D" id="3.80.10.10">
    <property type="entry name" value="Ribonuclease Inhibitor"/>
    <property type="match status" value="2"/>
</dbReference>
<dbReference type="InterPro" id="IPR044974">
    <property type="entry name" value="Disease_R_plants"/>
</dbReference>
<evidence type="ECO:0000313" key="10">
    <source>
        <dbReference type="EMBL" id="KAL3812432.1"/>
    </source>
</evidence>
<dbReference type="Gene3D" id="1.10.10.10">
    <property type="entry name" value="Winged helix-like DNA-binding domain superfamily/Winged helix DNA-binding domain"/>
    <property type="match status" value="1"/>
</dbReference>
<dbReference type="AlphaFoldDB" id="A0ABD3RHD7"/>
<evidence type="ECO:0000256" key="1">
    <source>
        <dbReference type="ARBA" id="ARBA00008894"/>
    </source>
</evidence>
<gene>
    <name evidence="10" type="ORF">ACJIZ3_013700</name>
</gene>
<evidence type="ECO:0000256" key="6">
    <source>
        <dbReference type="ARBA" id="ARBA00022840"/>
    </source>
</evidence>
<evidence type="ECO:0000256" key="5">
    <source>
        <dbReference type="ARBA" id="ARBA00022821"/>
    </source>
</evidence>
<accession>A0ABD3RHD7</accession>
<sequence length="999" mass="113286">MSAASVLPVVLARLEYLLREGPVKFENELRNTVEPLLSELRVIERFLLSNENSYVRNQRAEEDNHNTDQSSNVIINNNNNTDFNKRVIQLAYDIENAVECHAAASVREVRTTSTTTTTTISSSSRVLGGDGRIMISVKSLLKSCRSSSTSSSSSACVDIHTFNKRIDELKGSVYLRDDNRRETTAELAYTAAAAAAAAEEFQGDYMHQERSALIVDGGLDIDSDADAMEEQKETLLPNLLHDQDTPIVLLGMGGVGKTTLTRKVFNDPEVVRCFECRAWAFVGQEFRARDVLGAILSSISHEQSREQIALMDTMMLMEQLYKFQKGKRCLIVLDDVRSKDAWETLRFAFPKEPRNRIIITTRLPEVASHFNGYKQQVRMWTESESWDLFKKKSGLRDSDINNNQKIQETVCEILNQCQGLPLAIIAFANILKGKKAEDWDAVLQSTQVGANPEARISIFLRLSYDELPLHLKPCLVYLGQFPPGQPIPVDKLYLMWMAEGLIHVSSSSSVEERLKIAEEYLRYLVGRSLVTMDKGGSAGGTYSCRLHNLIRDLCILKGKEEGFLRITDFKNTSASLTTPSHRVAIYMDQDEYVDGEILSSYIPEPKQVRSLLFFGNFKSVAFKSRGGLILELFEWTRVLDFDGVVFLAAFTKLILKSIDKLLYLRYLGFRGCYLDQDQLTLMSFSNFLYLETLDLRVSTTSSTCKILIIPNVLWKILSLRYLYFPVSFQSDDAPKKLKLAGMTRLQVIENFHAGVCDANDLLQFEHLQILTGTADGNTKDFKTIISVINGGNQNLCQSSLIFKSFDCYSKERRFLLKQLLQCDTIHGLHLEGHIRRIPENLTLTKIASVIRLSYHNLYLLMLFSPTFDGSEFIDQDHLLQVLGRVQQLRTLVLCNDAVVAKETLIISGGFIELRSLKMANLQYLENWVLDSKAMPNLSILTIEQCDKLQRLPDEVMERVKLTELKIGSMSKDFENIVREMAREQLKKGKDKLNVTFYDC</sequence>
<evidence type="ECO:0000256" key="3">
    <source>
        <dbReference type="ARBA" id="ARBA00022737"/>
    </source>
</evidence>
<dbReference type="EMBL" id="JBJXBP010000008">
    <property type="protein sequence ID" value="KAL3812432.1"/>
    <property type="molecule type" value="Genomic_DNA"/>
</dbReference>
<protein>
    <recommendedName>
        <fullName evidence="12">NB-ARC domain-containing protein</fullName>
    </recommendedName>
</protein>
<dbReference type="GO" id="GO:0005524">
    <property type="term" value="F:ATP binding"/>
    <property type="evidence" value="ECO:0007669"/>
    <property type="project" value="UniProtKB-KW"/>
</dbReference>
<keyword evidence="3" id="KW-0677">Repeat</keyword>
<feature type="domain" description="Disease resistance protein winged helix" evidence="8">
    <location>
        <begin position="481"/>
        <end position="554"/>
    </location>
</feature>
<proteinExistence type="inferred from homology"/>
<keyword evidence="2" id="KW-0433">Leucine-rich repeat</keyword>
<comment type="similarity">
    <text evidence="1">Belongs to the disease resistance NB-LRR family.</text>
</comment>
<dbReference type="InterPro" id="IPR058922">
    <property type="entry name" value="WHD_DRP"/>
</dbReference>
<evidence type="ECO:0008006" key="12">
    <source>
        <dbReference type="Google" id="ProtNLM"/>
    </source>
</evidence>
<keyword evidence="6" id="KW-0067">ATP-binding</keyword>
<dbReference type="InterPro" id="IPR002182">
    <property type="entry name" value="NB-ARC"/>
</dbReference>
<dbReference type="SUPFAM" id="SSF52540">
    <property type="entry name" value="P-loop containing nucleoside triphosphate hydrolases"/>
    <property type="match status" value="1"/>
</dbReference>
<evidence type="ECO:0000259" key="8">
    <source>
        <dbReference type="Pfam" id="PF23559"/>
    </source>
</evidence>
<evidence type="ECO:0000313" key="11">
    <source>
        <dbReference type="Proteomes" id="UP001634393"/>
    </source>
</evidence>
<feature type="domain" description="Disease resistance R13L4/SHOC-2-like LRR" evidence="9">
    <location>
        <begin position="607"/>
        <end position="943"/>
    </location>
</feature>
<dbReference type="InterPro" id="IPR032675">
    <property type="entry name" value="LRR_dom_sf"/>
</dbReference>
<dbReference type="PANTHER" id="PTHR23155">
    <property type="entry name" value="DISEASE RESISTANCE PROTEIN RP"/>
    <property type="match status" value="1"/>
</dbReference>
<name>A0ABD3RHD7_9LAMI</name>
<dbReference type="Proteomes" id="UP001634393">
    <property type="component" value="Unassembled WGS sequence"/>
</dbReference>
<keyword evidence="5" id="KW-0611">Plant defense</keyword>
<dbReference type="InterPro" id="IPR036388">
    <property type="entry name" value="WH-like_DNA-bd_sf"/>
</dbReference>
<dbReference type="PANTHER" id="PTHR23155:SF1185">
    <property type="entry name" value="DISEASE RESISTANCE RPP8-LIKE PROTEIN 3-RELATED"/>
    <property type="match status" value="1"/>
</dbReference>